<evidence type="ECO:0000313" key="3">
    <source>
        <dbReference type="Proteomes" id="UP000234323"/>
    </source>
</evidence>
<feature type="compositionally biased region" description="Basic and acidic residues" evidence="1">
    <location>
        <begin position="22"/>
        <end position="35"/>
    </location>
</feature>
<dbReference type="AlphaFoldDB" id="A0A2I1HQ98"/>
<comment type="caution">
    <text evidence="2">The sequence shown here is derived from an EMBL/GenBank/DDBJ whole genome shotgun (WGS) entry which is preliminary data.</text>
</comment>
<accession>A0A2I1HQ98</accession>
<dbReference type="EMBL" id="LLXI01004892">
    <property type="protein sequence ID" value="PKY61059.1"/>
    <property type="molecule type" value="Genomic_DNA"/>
</dbReference>
<dbReference type="VEuPathDB" id="FungiDB:RhiirA1_469075"/>
<keyword evidence="3" id="KW-1185">Reference proteome</keyword>
<feature type="region of interest" description="Disordered" evidence="1">
    <location>
        <begin position="22"/>
        <end position="43"/>
    </location>
</feature>
<dbReference type="Proteomes" id="UP000234323">
    <property type="component" value="Unassembled WGS sequence"/>
</dbReference>
<evidence type="ECO:0000256" key="1">
    <source>
        <dbReference type="SAM" id="MobiDB-lite"/>
    </source>
</evidence>
<proteinExistence type="predicted"/>
<protein>
    <submittedName>
        <fullName evidence="2">Uncharacterized protein</fullName>
    </submittedName>
</protein>
<feature type="region of interest" description="Disordered" evidence="1">
    <location>
        <begin position="71"/>
        <end position="117"/>
    </location>
</feature>
<reference evidence="2 3" key="1">
    <citation type="submission" date="2015-10" db="EMBL/GenBank/DDBJ databases">
        <title>Genome analyses suggest a sexual origin of heterokaryosis in a supposedly ancient asexual fungus.</title>
        <authorList>
            <person name="Ropars J."/>
            <person name="Sedzielewska K."/>
            <person name="Noel J."/>
            <person name="Charron P."/>
            <person name="Farinelli L."/>
            <person name="Marton T."/>
            <person name="Kruger M."/>
            <person name="Pelin A."/>
            <person name="Brachmann A."/>
            <person name="Corradi N."/>
        </authorList>
    </citation>
    <scope>NUCLEOTIDE SEQUENCE [LARGE SCALE GENOMIC DNA]</scope>
    <source>
        <strain evidence="2 3">A4</strain>
    </source>
</reference>
<gene>
    <name evidence="2" type="ORF">RhiirA4_485534</name>
</gene>
<name>A0A2I1HQ98_9GLOM</name>
<feature type="non-terminal residue" evidence="2">
    <location>
        <position position="1"/>
    </location>
</feature>
<organism evidence="2 3">
    <name type="scientific">Rhizophagus irregularis</name>
    <dbReference type="NCBI Taxonomy" id="588596"/>
    <lineage>
        <taxon>Eukaryota</taxon>
        <taxon>Fungi</taxon>
        <taxon>Fungi incertae sedis</taxon>
        <taxon>Mucoromycota</taxon>
        <taxon>Glomeromycotina</taxon>
        <taxon>Glomeromycetes</taxon>
        <taxon>Glomerales</taxon>
        <taxon>Glomeraceae</taxon>
        <taxon>Rhizophagus</taxon>
    </lineage>
</organism>
<sequence>KIFEEYTTLNDDFRQRLKDKNRYQDEKNIGEKRPMLESPSKLTWSPDWDLEEIREDPEKHEAWKEMMINRQEQGKILSFSPSTEMEKEEEEIEMHSESPSKKKSGTSNKRKGKKKKK</sequence>
<feature type="compositionally biased region" description="Basic residues" evidence="1">
    <location>
        <begin position="101"/>
        <end position="117"/>
    </location>
</feature>
<evidence type="ECO:0000313" key="2">
    <source>
        <dbReference type="EMBL" id="PKY61059.1"/>
    </source>
</evidence>